<dbReference type="EMBL" id="LR134173">
    <property type="protein sequence ID" value="VEB35015.1"/>
    <property type="molecule type" value="Genomic_DNA"/>
</dbReference>
<dbReference type="SUPFAM" id="SSF56281">
    <property type="entry name" value="Metallo-hydrolase/oxidoreductase"/>
    <property type="match status" value="1"/>
</dbReference>
<feature type="domain" description="Metallo-beta-lactamase" evidence="1">
    <location>
        <begin position="20"/>
        <end position="208"/>
    </location>
</feature>
<dbReference type="EMBL" id="LNXW01000014">
    <property type="protein sequence ID" value="KTC78539.1"/>
    <property type="molecule type" value="Genomic_DNA"/>
</dbReference>
<proteinExistence type="predicted"/>
<dbReference type="OrthoDB" id="9803916at2"/>
<dbReference type="AlphaFoldDB" id="A0A0W0S5Z9"/>
<dbReference type="GO" id="GO:0016787">
    <property type="term" value="F:hydrolase activity"/>
    <property type="evidence" value="ECO:0007669"/>
    <property type="project" value="UniProtKB-KW"/>
</dbReference>
<evidence type="ECO:0000259" key="1">
    <source>
        <dbReference type="SMART" id="SM00849"/>
    </source>
</evidence>
<gene>
    <name evidence="3" type="primary">rnz</name>
    <name evidence="2" type="ORF">Lche_3328</name>
    <name evidence="3" type="ORF">NCTC11976_01141</name>
</gene>
<dbReference type="InterPro" id="IPR036866">
    <property type="entry name" value="RibonucZ/Hydroxyglut_hydro"/>
</dbReference>
<dbReference type="InterPro" id="IPR001279">
    <property type="entry name" value="Metallo-B-lactamas"/>
</dbReference>
<dbReference type="PANTHER" id="PTHR42663">
    <property type="entry name" value="HYDROLASE C777.06C-RELATED-RELATED"/>
    <property type="match status" value="1"/>
</dbReference>
<keyword evidence="5" id="KW-1185">Reference proteome</keyword>
<dbReference type="Proteomes" id="UP000277577">
    <property type="component" value="Chromosome"/>
</dbReference>
<accession>A0A0W0S5Z9</accession>
<dbReference type="STRING" id="28084.Lche_3328"/>
<dbReference type="Proteomes" id="UP000054921">
    <property type="component" value="Unassembled WGS sequence"/>
</dbReference>
<dbReference type="Gene3D" id="3.60.15.10">
    <property type="entry name" value="Ribonuclease Z/Hydroxyacylglutathione hydrolase-like"/>
    <property type="match status" value="1"/>
</dbReference>
<dbReference type="GO" id="GO:0046872">
    <property type="term" value="F:metal ion binding"/>
    <property type="evidence" value="ECO:0007669"/>
    <property type="project" value="UniProtKB-KW"/>
</dbReference>
<evidence type="ECO:0000313" key="4">
    <source>
        <dbReference type="Proteomes" id="UP000054921"/>
    </source>
</evidence>
<evidence type="ECO:0000313" key="5">
    <source>
        <dbReference type="Proteomes" id="UP000277577"/>
    </source>
</evidence>
<reference evidence="2 4" key="1">
    <citation type="submission" date="2015-11" db="EMBL/GenBank/DDBJ databases">
        <title>Genomic analysis of 38 Legionella species identifies large and diverse effector repertoires.</title>
        <authorList>
            <person name="Burstein D."/>
            <person name="Amaro F."/>
            <person name="Zusman T."/>
            <person name="Lifshitz Z."/>
            <person name="Cohen O."/>
            <person name="Gilbert J.A."/>
            <person name="Pupko T."/>
            <person name="Shuman H.A."/>
            <person name="Segal G."/>
        </authorList>
    </citation>
    <scope>NUCLEOTIDE SEQUENCE [LARGE SCALE GENOMIC DNA]</scope>
    <source>
        <strain evidence="2 4">ORW</strain>
    </source>
</reference>
<organism evidence="2 4">
    <name type="scientific">Legionella cherrii</name>
    <dbReference type="NCBI Taxonomy" id="28084"/>
    <lineage>
        <taxon>Bacteria</taxon>
        <taxon>Pseudomonadati</taxon>
        <taxon>Pseudomonadota</taxon>
        <taxon>Gammaproteobacteria</taxon>
        <taxon>Legionellales</taxon>
        <taxon>Legionellaceae</taxon>
        <taxon>Legionella</taxon>
    </lineage>
</organism>
<dbReference type="SMART" id="SM00849">
    <property type="entry name" value="Lactamase_B"/>
    <property type="match status" value="1"/>
</dbReference>
<protein>
    <submittedName>
        <fullName evidence="2">Metal-dependent hydrolase of the beta-lactamase superfamily transporter III</fullName>
        <ecNumber evidence="3">3.1.26.11</ecNumber>
    </submittedName>
</protein>
<dbReference type="EC" id="3.1.26.11" evidence="3"/>
<sequence length="254" mass="28611">MKLLFLGAGSGIGTDFGNFQSNMLLIADSGKKLLIDCGTDIRFSLTHAGYRSQDIDALYVSHLHADHIGGIEWLAFQRKFAAQNGTPQLIIHEHLVQPLWEHSLSGGLRTLNEKEATLSDYFVVHIVKDGEIFNWEGLNLSLVQTIHIHSNKELMPSYGLNIGHKGKSFFITTDAQFTPDRFKNYFRDATVIFHDCETLDVPSGVHTHFNQLDTLDPKIKAKLWLYHYNDGELPDAKSHGFAGFVRRGQEFDLG</sequence>
<dbReference type="RefSeq" id="WP_028381352.1">
    <property type="nucleotide sequence ID" value="NZ_CAAAIT010000004.1"/>
</dbReference>
<evidence type="ECO:0000313" key="3">
    <source>
        <dbReference type="EMBL" id="VEB35015.1"/>
    </source>
</evidence>
<dbReference type="Pfam" id="PF23023">
    <property type="entry name" value="Anti-Pycsar_Apyc1"/>
    <property type="match status" value="1"/>
</dbReference>
<dbReference type="PATRIC" id="fig|28084.5.peg.3610"/>
<name>A0A0W0S5Z9_9GAMM</name>
<dbReference type="PANTHER" id="PTHR42663:SF6">
    <property type="entry name" value="HYDROLASE C777.06C-RELATED"/>
    <property type="match status" value="1"/>
</dbReference>
<evidence type="ECO:0000313" key="2">
    <source>
        <dbReference type="EMBL" id="KTC78539.1"/>
    </source>
</evidence>
<keyword evidence="2" id="KW-0378">Hydrolase</keyword>
<reference evidence="3 5" key="2">
    <citation type="submission" date="2018-12" db="EMBL/GenBank/DDBJ databases">
        <authorList>
            <consortium name="Pathogen Informatics"/>
        </authorList>
    </citation>
    <scope>NUCLEOTIDE SEQUENCE [LARGE SCALE GENOMIC DNA]</scope>
    <source>
        <strain evidence="3 5">NCTC11976</strain>
    </source>
</reference>